<keyword evidence="3" id="KW-1185">Reference proteome</keyword>
<comment type="caution">
    <text evidence="2">The sequence shown here is derived from an EMBL/GenBank/DDBJ whole genome shotgun (WGS) entry which is preliminary data.</text>
</comment>
<keyword evidence="1" id="KW-0732">Signal</keyword>
<proteinExistence type="predicted"/>
<feature type="chain" id="PRO_5027024226" description="DUF992 domain-containing protein" evidence="1">
    <location>
        <begin position="24"/>
        <end position="164"/>
    </location>
</feature>
<organism evidence="2 3">
    <name type="scientific">Massilia eburnea</name>
    <dbReference type="NCBI Taxonomy" id="1776165"/>
    <lineage>
        <taxon>Bacteria</taxon>
        <taxon>Pseudomonadati</taxon>
        <taxon>Pseudomonadota</taxon>
        <taxon>Betaproteobacteria</taxon>
        <taxon>Burkholderiales</taxon>
        <taxon>Oxalobacteraceae</taxon>
        <taxon>Telluria group</taxon>
        <taxon>Massilia</taxon>
    </lineage>
</organism>
<feature type="signal peptide" evidence="1">
    <location>
        <begin position="1"/>
        <end position="23"/>
    </location>
</feature>
<name>A0A6L6QKX6_9BURK</name>
<evidence type="ECO:0000313" key="3">
    <source>
        <dbReference type="Proteomes" id="UP000472320"/>
    </source>
</evidence>
<protein>
    <recommendedName>
        <fullName evidence="4">DUF992 domain-containing protein</fullName>
    </recommendedName>
</protein>
<dbReference type="AlphaFoldDB" id="A0A6L6QKX6"/>
<dbReference type="OrthoDB" id="8566259at2"/>
<accession>A0A6L6QKX6</accession>
<dbReference type="RefSeq" id="WP_155455256.1">
    <property type="nucleotide sequence ID" value="NZ_WNKX01000013.1"/>
</dbReference>
<dbReference type="EMBL" id="WNKX01000013">
    <property type="protein sequence ID" value="MTW12316.1"/>
    <property type="molecule type" value="Genomic_DNA"/>
</dbReference>
<sequence length="164" mass="16891">MHQAFLKLAGGVALALASGAASAAWTTTDLEVTGVIQEVPGPSLRCPSNFGGSITGYGNSALLGRVAFVASDCITPNGAIYNFDRGRFIIMTLSGDQVYADYSGQFVPTGQGADYVFNGASFTITGGTGRYIFASGGGQLLGNENMLTGAGTIALKGRISYWAR</sequence>
<reference evidence="2 3" key="1">
    <citation type="submission" date="2019-11" db="EMBL/GenBank/DDBJ databases">
        <title>Type strains purchased from KCTC, JCM and DSMZ.</title>
        <authorList>
            <person name="Lu H."/>
        </authorList>
    </citation>
    <scope>NUCLEOTIDE SEQUENCE [LARGE SCALE GENOMIC DNA]</scope>
    <source>
        <strain evidence="2 3">JCM 31587</strain>
    </source>
</reference>
<dbReference type="Proteomes" id="UP000472320">
    <property type="component" value="Unassembled WGS sequence"/>
</dbReference>
<evidence type="ECO:0000256" key="1">
    <source>
        <dbReference type="SAM" id="SignalP"/>
    </source>
</evidence>
<gene>
    <name evidence="2" type="ORF">GM658_17045</name>
</gene>
<evidence type="ECO:0008006" key="4">
    <source>
        <dbReference type="Google" id="ProtNLM"/>
    </source>
</evidence>
<evidence type="ECO:0000313" key="2">
    <source>
        <dbReference type="EMBL" id="MTW12316.1"/>
    </source>
</evidence>